<comment type="caution">
    <text evidence="3">The sequence shown here is derived from an EMBL/GenBank/DDBJ whole genome shotgun (WGS) entry which is preliminary data.</text>
</comment>
<sequence>MRYGQRWDDPSERDPHPYEHPALEPEPGFWDGKWEEFKRRFIQMAWEDHYSRTVLILSTVGFVATFMWMWFTGET</sequence>
<protein>
    <submittedName>
        <fullName evidence="3">Uncharacterized protein</fullName>
    </submittedName>
</protein>
<keyword evidence="2" id="KW-0472">Membrane</keyword>
<dbReference type="Proteomes" id="UP000252187">
    <property type="component" value="Unassembled WGS sequence"/>
</dbReference>
<dbReference type="EMBL" id="QNTT01000025">
    <property type="protein sequence ID" value="RBA35343.1"/>
    <property type="molecule type" value="Genomic_DNA"/>
</dbReference>
<feature type="compositionally biased region" description="Basic and acidic residues" evidence="1">
    <location>
        <begin position="1"/>
        <end position="23"/>
    </location>
</feature>
<accession>A0A365PA02</accession>
<keyword evidence="2" id="KW-0812">Transmembrane</keyword>
<keyword evidence="2" id="KW-1133">Transmembrane helix</keyword>
<proteinExistence type="predicted"/>
<dbReference type="AlphaFoldDB" id="A0A365PA02"/>
<evidence type="ECO:0000256" key="2">
    <source>
        <dbReference type="SAM" id="Phobius"/>
    </source>
</evidence>
<reference evidence="3 4" key="1">
    <citation type="submission" date="2018-06" db="EMBL/GenBank/DDBJ databases">
        <title>Whole genome sequencing of four bacterial strains from South Shetland trench revealing bio-synthetic gene clusters.</title>
        <authorList>
            <person name="Abdel-Mageed W.M."/>
            <person name="Lehri B."/>
            <person name="Jarmusch S.A."/>
            <person name="Miranda K."/>
            <person name="Goodfellow M."/>
            <person name="Jaspars M."/>
            <person name="Karlyshev A.V."/>
        </authorList>
    </citation>
    <scope>NUCLEOTIDE SEQUENCE [LARGE SCALE GENOMIC DNA]</scope>
    <source>
        <strain evidence="3 4">SST1</strain>
    </source>
</reference>
<feature type="region of interest" description="Disordered" evidence="1">
    <location>
        <begin position="1"/>
        <end position="24"/>
    </location>
</feature>
<evidence type="ECO:0000313" key="3">
    <source>
        <dbReference type="EMBL" id="RBA35343.1"/>
    </source>
</evidence>
<evidence type="ECO:0000256" key="1">
    <source>
        <dbReference type="SAM" id="MobiDB-lite"/>
    </source>
</evidence>
<organism evidence="3 4">
    <name type="scientific">Dietzia maris</name>
    <dbReference type="NCBI Taxonomy" id="37915"/>
    <lineage>
        <taxon>Bacteria</taxon>
        <taxon>Bacillati</taxon>
        <taxon>Actinomycetota</taxon>
        <taxon>Actinomycetes</taxon>
        <taxon>Mycobacteriales</taxon>
        <taxon>Dietziaceae</taxon>
        <taxon>Dietzia</taxon>
    </lineage>
</organism>
<feature type="transmembrane region" description="Helical" evidence="2">
    <location>
        <begin position="49"/>
        <end position="71"/>
    </location>
</feature>
<name>A0A365PA02_9ACTN</name>
<gene>
    <name evidence="3" type="ORF">DQ226_10420</name>
</gene>
<evidence type="ECO:0000313" key="4">
    <source>
        <dbReference type="Proteomes" id="UP000252187"/>
    </source>
</evidence>